<dbReference type="PANTHER" id="PTHR12558">
    <property type="entry name" value="CELL DIVISION CYCLE 16,23,27"/>
    <property type="match status" value="1"/>
</dbReference>
<name>A0A0M0LID9_9BACI</name>
<evidence type="ECO:0000313" key="4">
    <source>
        <dbReference type="Proteomes" id="UP000037558"/>
    </source>
</evidence>
<dbReference type="PATRIC" id="fig|284581.3.peg.920"/>
<feature type="repeat" description="TPR" evidence="1">
    <location>
        <begin position="904"/>
        <end position="937"/>
    </location>
</feature>
<reference evidence="4" key="1">
    <citation type="submission" date="2015-08" db="EMBL/GenBank/DDBJ databases">
        <title>Fjat-14210 dsm16467.</title>
        <authorList>
            <person name="Liu B."/>
            <person name="Wang J."/>
            <person name="Zhu Y."/>
            <person name="Liu G."/>
            <person name="Chen Q."/>
            <person name="Chen Z."/>
            <person name="Lan J."/>
            <person name="Che J."/>
            <person name="Ge C."/>
            <person name="Shi H."/>
            <person name="Pan Z."/>
            <person name="Liu X."/>
        </authorList>
    </citation>
    <scope>NUCLEOTIDE SEQUENCE [LARGE SCALE GENOMIC DNA]</scope>
    <source>
        <strain evidence="4">DSM 16467</strain>
    </source>
</reference>
<dbReference type="SMART" id="SM00028">
    <property type="entry name" value="TPR"/>
    <property type="match status" value="12"/>
</dbReference>
<proteinExistence type="predicted"/>
<dbReference type="GO" id="GO:0008233">
    <property type="term" value="F:peptidase activity"/>
    <property type="evidence" value="ECO:0007669"/>
    <property type="project" value="InterPro"/>
</dbReference>
<dbReference type="STRING" id="284581.AMD01_03160"/>
<dbReference type="Proteomes" id="UP000037558">
    <property type="component" value="Unassembled WGS sequence"/>
</dbReference>
<dbReference type="EMBL" id="LILC01000002">
    <property type="protein sequence ID" value="KOO50751.1"/>
    <property type="molecule type" value="Genomic_DNA"/>
</dbReference>
<feature type="repeat" description="TPR" evidence="1">
    <location>
        <begin position="728"/>
        <end position="761"/>
    </location>
</feature>
<dbReference type="InterPro" id="IPR011990">
    <property type="entry name" value="TPR-like_helical_dom_sf"/>
</dbReference>
<evidence type="ECO:0000259" key="2">
    <source>
        <dbReference type="PROSITE" id="PS50990"/>
    </source>
</evidence>
<dbReference type="GO" id="GO:0005524">
    <property type="term" value="F:ATP binding"/>
    <property type="evidence" value="ECO:0007669"/>
    <property type="project" value="InterPro"/>
</dbReference>
<dbReference type="InterPro" id="IPR019734">
    <property type="entry name" value="TPR_rpt"/>
</dbReference>
<protein>
    <recommendedName>
        <fullName evidence="2">Peptidase C39 domain-containing protein</fullName>
    </recommendedName>
</protein>
<dbReference type="InterPro" id="IPR039564">
    <property type="entry name" value="Peptidase_C39-like"/>
</dbReference>
<evidence type="ECO:0000256" key="1">
    <source>
        <dbReference type="PROSITE-ProRule" id="PRU00339"/>
    </source>
</evidence>
<evidence type="ECO:0000313" key="3">
    <source>
        <dbReference type="EMBL" id="KOO50751.1"/>
    </source>
</evidence>
<dbReference type="RefSeq" id="WP_053399923.1">
    <property type="nucleotide sequence ID" value="NZ_LILC01000002.1"/>
</dbReference>
<accession>A0A0M0LID9</accession>
<dbReference type="Pfam" id="PF13529">
    <property type="entry name" value="Peptidase_C39_2"/>
    <property type="match status" value="1"/>
</dbReference>
<dbReference type="SUPFAM" id="SSF48452">
    <property type="entry name" value="TPR-like"/>
    <property type="match status" value="5"/>
</dbReference>
<dbReference type="PROSITE" id="PS50005">
    <property type="entry name" value="TPR"/>
    <property type="match status" value="2"/>
</dbReference>
<dbReference type="PROSITE" id="PS50990">
    <property type="entry name" value="PEPTIDASE_C39"/>
    <property type="match status" value="1"/>
</dbReference>
<dbReference type="Gene3D" id="1.25.40.10">
    <property type="entry name" value="Tetratricopeptide repeat domain"/>
    <property type="match status" value="5"/>
</dbReference>
<feature type="domain" description="Peptidase C39" evidence="2">
    <location>
        <begin position="312"/>
        <end position="437"/>
    </location>
</feature>
<sequence length="1392" mass="162517">MDIVKIRTWIKENRFSPALQEIYEEIRSIQKQNSVSFLKQRLSSLQSVDDFYYILRLLDQGHMYHYTGFVARYAHRRFDTIRTLIWVCDEWIDEGKALDAMETLEEALETKAYSSSDEERARFTIVRALLEMRRYDEALLLMQVIEKEKTGPVFDKWGYFYLQLGEVDKAEAALKQGMDERTRGYMCRLLLIDLKAAAGNEEEALQLAEEGEHLFPDIPSFSLERVRRLRGAKRFADLPKAIERVEELLPFHVYKGYVAHLRVEALYRLNKIEEARQFLSQTKRLQKSPYRRLTTHPIGNSHILPIKPVVQQHNYCVPASMEMMLTLFGVRKSQVEIASAIFDVTGSKLSTTAAYLRSLGFSTRFFVGSVDRLKKLLDMNVPVLISIDMEHTAHVQVVFGYDDTLAVLYVQDPNSLEPNLVSYEEFQGTYANTYYMCLAFTPSDSESLDALPQSENVYFEQMYEFAEKMEEDASKHLQQFVAFLQNHPDTLYTPLYVVKHFHLPEKKEFILECAERLKESASHHKDIQLQIAYSLVQLNELEEANNWLTKVTKKRQSPMYNYLKGRIAFQYDRYDEAIQYFRRSLEGDWDQPYVWSYMALSSLYEEEGERALHYSEIAVVTGHEEVFVHMNHALILREQERVEEARMMLDQLIRHHKTDSYLWYERAKCDEILGKNAKAIRGYCTAKALDRTIVPIYESLVELYEQTGKMELVEPLLTEGIRNVVEPDALYLKFGDFYHDQEQYENALEMYQGCLERNSEEVFAHIGTAHVWIRQQQYDQAFVYLQSLESQFSDRSDFLINAGQLLFAEGVESKKDHSALMRALDLFEAGLIHMTYKEETALELYVQALDKTMFLQRGYEFVGKLKEMKNGSDMYDYYQAFFAEKMGNVQEAISTYERIFEQVPKALSRLGELYKELGALNKAKSYYERSIQVEEASVEDYLSLAEIAFFEEDKKAERYYLLQAFDQNPMDVNMAALAALSTTNEDYEQLLHLLQNLQGKVLEEWRLDSLAYVYEAVGKDEHAIESLRSALEINENHLELQKHYAAHLLQTNPTETLKRMRRLIQQNHHREDFYSLLVMAADRLNETMEIPKWLKDMSFTNEERSLVNVYMAMSVGENEEAAEQRKGSFFTRAFSKIKGKSRQFMRIGLQIDLYEKAMKLNPDNELAYEQLAHLYEKVELIKDAAKALKKGLNHSFSLSLADQLLILHLTYSQELDPHEAIPFAEQMMQEAPDEEEIWVKKAFLLELMSYDQEAEQLFLRAIEKNPYTRNVHQGLGALYHKMGRYTDAVRVLEEGTNIHSSLALQNELSRAYYATHQVDKALVLTENVLREEDSFLEARYNQACYLAKLHRYEEANEQLKRVLKEDESGFFKEQALIDEDLEPLRLQGLLKA</sequence>
<dbReference type="GO" id="GO:0016020">
    <property type="term" value="C:membrane"/>
    <property type="evidence" value="ECO:0007669"/>
    <property type="project" value="InterPro"/>
</dbReference>
<dbReference type="Gene3D" id="3.90.70.10">
    <property type="entry name" value="Cysteine proteinases"/>
    <property type="match status" value="1"/>
</dbReference>
<dbReference type="Pfam" id="PF12895">
    <property type="entry name" value="ANAPC3"/>
    <property type="match status" value="1"/>
</dbReference>
<keyword evidence="4" id="KW-1185">Reference proteome</keyword>
<comment type="caution">
    <text evidence="3">The sequence shown here is derived from an EMBL/GenBank/DDBJ whole genome shotgun (WGS) entry which is preliminary data.</text>
</comment>
<gene>
    <name evidence="3" type="ORF">AMD01_03160</name>
</gene>
<organism evidence="3 4">
    <name type="scientific">Priestia koreensis</name>
    <dbReference type="NCBI Taxonomy" id="284581"/>
    <lineage>
        <taxon>Bacteria</taxon>
        <taxon>Bacillati</taxon>
        <taxon>Bacillota</taxon>
        <taxon>Bacilli</taxon>
        <taxon>Bacillales</taxon>
        <taxon>Bacillaceae</taxon>
        <taxon>Priestia</taxon>
    </lineage>
</organism>
<dbReference type="GO" id="GO:0006508">
    <property type="term" value="P:proteolysis"/>
    <property type="evidence" value="ECO:0007669"/>
    <property type="project" value="InterPro"/>
</dbReference>
<keyword evidence="1" id="KW-0802">TPR repeat</keyword>
<dbReference type="Pfam" id="PF13181">
    <property type="entry name" value="TPR_8"/>
    <property type="match status" value="3"/>
</dbReference>
<dbReference type="InterPro" id="IPR005074">
    <property type="entry name" value="Peptidase_C39"/>
</dbReference>
<dbReference type="PANTHER" id="PTHR12558:SF13">
    <property type="entry name" value="CELL DIVISION CYCLE PROTEIN 27 HOMOLOG"/>
    <property type="match status" value="1"/>
</dbReference>
<dbReference type="OrthoDB" id="221093at2"/>